<evidence type="ECO:0000313" key="2">
    <source>
        <dbReference type="Proteomes" id="UP000032142"/>
    </source>
</evidence>
<proteinExistence type="predicted"/>
<evidence type="ECO:0000313" key="1">
    <source>
        <dbReference type="EMBL" id="KHG16841.1"/>
    </source>
</evidence>
<name>A0A0B0P0K2_GOSAR</name>
<sequence>MEQILPPGLISLK</sequence>
<accession>A0A0B0P0K2</accession>
<keyword evidence="2" id="KW-1185">Reference proteome</keyword>
<dbReference type="Proteomes" id="UP000032142">
    <property type="component" value="Unassembled WGS sequence"/>
</dbReference>
<reference evidence="2" key="1">
    <citation type="submission" date="2014-09" db="EMBL/GenBank/DDBJ databases">
        <authorList>
            <person name="Mudge J."/>
            <person name="Ramaraj T."/>
            <person name="Lindquist I.E."/>
            <person name="Bharti A.K."/>
            <person name="Sundararajan A."/>
            <person name="Cameron C.T."/>
            <person name="Woodward J.E."/>
            <person name="May G.D."/>
            <person name="Brubaker C."/>
            <person name="Broadhvest J."/>
            <person name="Wilkins T.A."/>
        </authorList>
    </citation>
    <scope>NUCLEOTIDE SEQUENCE</scope>
    <source>
        <strain evidence="2">cv. AKA8401</strain>
    </source>
</reference>
<protein>
    <submittedName>
        <fullName evidence="1">Uncharacterized protein</fullName>
    </submittedName>
</protein>
<dbReference type="EMBL" id="KN407022">
    <property type="protein sequence ID" value="KHG16841.1"/>
    <property type="molecule type" value="Genomic_DNA"/>
</dbReference>
<organism evidence="1 2">
    <name type="scientific">Gossypium arboreum</name>
    <name type="common">Tree cotton</name>
    <name type="synonym">Gossypium nanking</name>
    <dbReference type="NCBI Taxonomy" id="29729"/>
    <lineage>
        <taxon>Eukaryota</taxon>
        <taxon>Viridiplantae</taxon>
        <taxon>Streptophyta</taxon>
        <taxon>Embryophyta</taxon>
        <taxon>Tracheophyta</taxon>
        <taxon>Spermatophyta</taxon>
        <taxon>Magnoliopsida</taxon>
        <taxon>eudicotyledons</taxon>
        <taxon>Gunneridae</taxon>
        <taxon>Pentapetalae</taxon>
        <taxon>rosids</taxon>
        <taxon>malvids</taxon>
        <taxon>Malvales</taxon>
        <taxon>Malvaceae</taxon>
        <taxon>Malvoideae</taxon>
        <taxon>Gossypium</taxon>
    </lineage>
</organism>
<gene>
    <name evidence="1" type="ORF">F383_07604</name>
</gene>